<keyword evidence="12 16" id="KW-0472">Membrane</keyword>
<evidence type="ECO:0000256" key="5">
    <source>
        <dbReference type="ARBA" id="ARBA00022723"/>
    </source>
</evidence>
<dbReference type="InterPro" id="IPR001304">
    <property type="entry name" value="C-type_lectin-like"/>
</dbReference>
<evidence type="ECO:0000259" key="17">
    <source>
        <dbReference type="PROSITE" id="PS50041"/>
    </source>
</evidence>
<feature type="non-terminal residue" evidence="18">
    <location>
        <position position="1"/>
    </location>
</feature>
<evidence type="ECO:0000256" key="11">
    <source>
        <dbReference type="ARBA" id="ARBA00023130"/>
    </source>
</evidence>
<keyword evidence="3" id="KW-0399">Innate immunity</keyword>
<dbReference type="GO" id="GO:0002250">
    <property type="term" value="P:adaptive immune response"/>
    <property type="evidence" value="ECO:0007669"/>
    <property type="project" value="UniProtKB-KW"/>
</dbReference>
<feature type="compositionally biased region" description="Polar residues" evidence="15">
    <location>
        <begin position="73"/>
        <end position="84"/>
    </location>
</feature>
<keyword evidence="2" id="KW-1003">Cell membrane</keyword>
<dbReference type="InterPro" id="IPR033989">
    <property type="entry name" value="CD209-like_CTLD"/>
</dbReference>
<dbReference type="GO" id="GO:0045087">
    <property type="term" value="P:innate immune response"/>
    <property type="evidence" value="ECO:0007669"/>
    <property type="project" value="UniProtKB-KW"/>
</dbReference>
<dbReference type="PANTHER" id="PTHR46746">
    <property type="entry name" value="KILLER CELL LECTIN-LIKE RECEPTOR SUBFAMILY F MEMBER 2"/>
    <property type="match status" value="1"/>
</dbReference>
<sequence length="292" mass="33397">DFITKILSNRDAYFIGLLDPGHRQWRWVDQTPYNESATFWHPGRTRGAFAEGGKSFLDMASEITYAEVKFKNESNSPGTDSNSAAAPKVKPAPHLSKPGGPSLLFTSLMALFLLLAISFLVAFIFYFQKSSQLLEEKNAARSLTFTELNCKKNHSHKDKVWSCCPKDWKAFSSHCYFISNDLANWNQSEEKCSSMGAHLMVVHSKEEQDFITKFLSDRDAYFIGLLDPGQRQWRWVDQTPYNESATFWHPGEPNNDKEQCVIVNHRLSGWGWNDIPCSDTQKSVCQMKKIYL</sequence>
<keyword evidence="10 16" id="KW-1133">Transmembrane helix</keyword>
<keyword evidence="11" id="KW-1064">Adaptive immunity</keyword>
<reference evidence="19" key="1">
    <citation type="journal article" date="2013" name="Nat. Biotechnol.">
        <title>Chinese hamster genome sequenced from sorted chromosomes.</title>
        <authorList>
            <person name="Brinkrolf K."/>
            <person name="Rupp O."/>
            <person name="Laux H."/>
            <person name="Kollin F."/>
            <person name="Ernst W."/>
            <person name="Linke B."/>
            <person name="Kofler R."/>
            <person name="Romand S."/>
            <person name="Hesse F."/>
            <person name="Budach W.E."/>
            <person name="Galosy S."/>
            <person name="Muller D."/>
            <person name="Noll T."/>
            <person name="Wienberg J."/>
            <person name="Jostock T."/>
            <person name="Leonard M."/>
            <person name="Grillari J."/>
            <person name="Tauch A."/>
            <person name="Goesmann A."/>
            <person name="Helk B."/>
            <person name="Mott J.E."/>
            <person name="Puhler A."/>
            <person name="Borth N."/>
        </authorList>
    </citation>
    <scope>NUCLEOTIDE SEQUENCE [LARGE SCALE GENOMIC DNA]</scope>
    <source>
        <strain evidence="19">17A/GY</strain>
    </source>
</reference>
<dbReference type="Proteomes" id="UP000030759">
    <property type="component" value="Unassembled WGS sequence"/>
</dbReference>
<evidence type="ECO:0000256" key="13">
    <source>
        <dbReference type="ARBA" id="ARBA00023157"/>
    </source>
</evidence>
<dbReference type="InterPro" id="IPR051379">
    <property type="entry name" value="C-type_Lectin_Receptor_IMM"/>
</dbReference>
<dbReference type="InterPro" id="IPR016187">
    <property type="entry name" value="CTDL_fold"/>
</dbReference>
<keyword evidence="7" id="KW-0106">Calcium</keyword>
<dbReference type="PANTHER" id="PTHR46746:SF9">
    <property type="entry name" value="CD209 ANTIGEN-LIKE PROTEIN C-LIKE"/>
    <property type="match status" value="1"/>
</dbReference>
<keyword evidence="4 16" id="KW-0812">Transmembrane</keyword>
<keyword evidence="8" id="KW-0391">Immunity</keyword>
<dbReference type="FunFam" id="3.10.100.10:FF:000024">
    <property type="entry name" value="C-type lectin domain family 4 member A"/>
    <property type="match status" value="1"/>
</dbReference>
<dbReference type="SUPFAM" id="SSF56436">
    <property type="entry name" value="C-type lectin-like"/>
    <property type="match status" value="2"/>
</dbReference>
<feature type="region of interest" description="Disordered" evidence="15">
    <location>
        <begin position="72"/>
        <end position="94"/>
    </location>
</feature>
<proteinExistence type="predicted"/>
<evidence type="ECO:0000256" key="12">
    <source>
        <dbReference type="ARBA" id="ARBA00023136"/>
    </source>
</evidence>
<evidence type="ECO:0000256" key="8">
    <source>
        <dbReference type="ARBA" id="ARBA00022859"/>
    </source>
</evidence>
<comment type="subcellular location">
    <subcellularLocation>
        <location evidence="1">Cell membrane</location>
        <topology evidence="1">Single-pass type II membrane protein</topology>
    </subcellularLocation>
</comment>
<dbReference type="EMBL" id="KE682764">
    <property type="protein sequence ID" value="ERE66177.1"/>
    <property type="molecule type" value="Genomic_DNA"/>
</dbReference>
<dbReference type="GO" id="GO:0005886">
    <property type="term" value="C:plasma membrane"/>
    <property type="evidence" value="ECO:0007669"/>
    <property type="project" value="UniProtKB-SubCell"/>
</dbReference>
<dbReference type="PROSITE" id="PS00615">
    <property type="entry name" value="C_TYPE_LECTIN_1"/>
    <property type="match status" value="1"/>
</dbReference>
<dbReference type="CDD" id="cd03590">
    <property type="entry name" value="CLECT_DC-SIGN_like"/>
    <property type="match status" value="1"/>
</dbReference>
<name>A0A061HYZ0_CRIGR</name>
<evidence type="ECO:0000256" key="3">
    <source>
        <dbReference type="ARBA" id="ARBA00022588"/>
    </source>
</evidence>
<accession>A0A061HYZ0</accession>
<evidence type="ECO:0000256" key="16">
    <source>
        <dbReference type="SAM" id="Phobius"/>
    </source>
</evidence>
<evidence type="ECO:0000256" key="9">
    <source>
        <dbReference type="ARBA" id="ARBA00022968"/>
    </source>
</evidence>
<dbReference type="Gene3D" id="3.10.100.10">
    <property type="entry name" value="Mannose-Binding Protein A, subunit A"/>
    <property type="match status" value="2"/>
</dbReference>
<feature type="transmembrane region" description="Helical" evidence="16">
    <location>
        <begin position="103"/>
        <end position="127"/>
    </location>
</feature>
<keyword evidence="5" id="KW-0479">Metal-binding</keyword>
<evidence type="ECO:0000313" key="19">
    <source>
        <dbReference type="Proteomes" id="UP000030759"/>
    </source>
</evidence>
<evidence type="ECO:0000256" key="6">
    <source>
        <dbReference type="ARBA" id="ARBA00022734"/>
    </source>
</evidence>
<evidence type="ECO:0000256" key="2">
    <source>
        <dbReference type="ARBA" id="ARBA00022475"/>
    </source>
</evidence>
<keyword evidence="14" id="KW-0325">Glycoprotein</keyword>
<dbReference type="SMART" id="SM00034">
    <property type="entry name" value="CLECT"/>
    <property type="match status" value="1"/>
</dbReference>
<keyword evidence="13" id="KW-1015">Disulfide bond</keyword>
<dbReference type="PROSITE" id="PS50041">
    <property type="entry name" value="C_TYPE_LECTIN_2"/>
    <property type="match status" value="1"/>
</dbReference>
<feature type="domain" description="C-type lectin" evidence="17">
    <location>
        <begin position="171"/>
        <end position="286"/>
    </location>
</feature>
<dbReference type="GO" id="GO:0046872">
    <property type="term" value="F:metal ion binding"/>
    <property type="evidence" value="ECO:0007669"/>
    <property type="project" value="UniProtKB-KW"/>
</dbReference>
<evidence type="ECO:0000256" key="10">
    <source>
        <dbReference type="ARBA" id="ARBA00022989"/>
    </source>
</evidence>
<evidence type="ECO:0000256" key="15">
    <source>
        <dbReference type="SAM" id="MobiDB-lite"/>
    </source>
</evidence>
<evidence type="ECO:0000256" key="14">
    <source>
        <dbReference type="ARBA" id="ARBA00023180"/>
    </source>
</evidence>
<evidence type="ECO:0000313" key="18">
    <source>
        <dbReference type="EMBL" id="ERE66177.1"/>
    </source>
</evidence>
<dbReference type="InterPro" id="IPR016186">
    <property type="entry name" value="C-type_lectin-like/link_sf"/>
</dbReference>
<keyword evidence="9" id="KW-0735">Signal-anchor</keyword>
<evidence type="ECO:0000256" key="1">
    <source>
        <dbReference type="ARBA" id="ARBA00004401"/>
    </source>
</evidence>
<dbReference type="GO" id="GO:0030246">
    <property type="term" value="F:carbohydrate binding"/>
    <property type="evidence" value="ECO:0007669"/>
    <property type="project" value="UniProtKB-KW"/>
</dbReference>
<gene>
    <name evidence="18" type="ORF">H671_8g19648</name>
</gene>
<organism evidence="18 19">
    <name type="scientific">Cricetulus griseus</name>
    <name type="common">Chinese hamster</name>
    <name type="synonym">Cricetulus barabensis griseus</name>
    <dbReference type="NCBI Taxonomy" id="10029"/>
    <lineage>
        <taxon>Eukaryota</taxon>
        <taxon>Metazoa</taxon>
        <taxon>Chordata</taxon>
        <taxon>Craniata</taxon>
        <taxon>Vertebrata</taxon>
        <taxon>Euteleostomi</taxon>
        <taxon>Mammalia</taxon>
        <taxon>Eutheria</taxon>
        <taxon>Euarchontoglires</taxon>
        <taxon>Glires</taxon>
        <taxon>Rodentia</taxon>
        <taxon>Myomorpha</taxon>
        <taxon>Muroidea</taxon>
        <taxon>Cricetidae</taxon>
        <taxon>Cricetinae</taxon>
        <taxon>Cricetulus</taxon>
    </lineage>
</organism>
<keyword evidence="6 18" id="KW-0430">Lectin</keyword>
<dbReference type="Pfam" id="PF00059">
    <property type="entry name" value="Lectin_C"/>
    <property type="match status" value="1"/>
</dbReference>
<evidence type="ECO:0000256" key="7">
    <source>
        <dbReference type="ARBA" id="ARBA00022837"/>
    </source>
</evidence>
<protein>
    <submittedName>
        <fullName evidence="18">C-type lectin domain family 4 member A-like isoform 1</fullName>
    </submittedName>
</protein>
<dbReference type="AlphaFoldDB" id="A0A061HYZ0"/>
<evidence type="ECO:0000256" key="4">
    <source>
        <dbReference type="ARBA" id="ARBA00022692"/>
    </source>
</evidence>
<dbReference type="InterPro" id="IPR018378">
    <property type="entry name" value="C-type_lectin_CS"/>
</dbReference>